<dbReference type="STRING" id="1555112.LIP_0942"/>
<protein>
    <submittedName>
        <fullName evidence="9">ABC transporter permease</fullName>
    </submittedName>
</protein>
<dbReference type="InterPro" id="IPR035906">
    <property type="entry name" value="MetI-like_sf"/>
</dbReference>
<keyword evidence="6 7" id="KW-0472">Membrane</keyword>
<keyword evidence="3" id="KW-1003">Cell membrane</keyword>
<dbReference type="PROSITE" id="PS50928">
    <property type="entry name" value="ABC_TM1"/>
    <property type="match status" value="1"/>
</dbReference>
<feature type="transmembrane region" description="Helical" evidence="7">
    <location>
        <begin position="210"/>
        <end position="230"/>
    </location>
</feature>
<dbReference type="GO" id="GO:0005886">
    <property type="term" value="C:plasma membrane"/>
    <property type="evidence" value="ECO:0007669"/>
    <property type="project" value="UniProtKB-SubCell"/>
</dbReference>
<dbReference type="PANTHER" id="PTHR43386">
    <property type="entry name" value="OLIGOPEPTIDE TRANSPORT SYSTEM PERMEASE PROTEIN APPC"/>
    <property type="match status" value="1"/>
</dbReference>
<evidence type="ECO:0000259" key="8">
    <source>
        <dbReference type="PROSITE" id="PS50928"/>
    </source>
</evidence>
<evidence type="ECO:0000256" key="4">
    <source>
        <dbReference type="ARBA" id="ARBA00022692"/>
    </source>
</evidence>
<dbReference type="Gene3D" id="1.10.3720.10">
    <property type="entry name" value="MetI-like"/>
    <property type="match status" value="1"/>
</dbReference>
<evidence type="ECO:0000256" key="1">
    <source>
        <dbReference type="ARBA" id="ARBA00004651"/>
    </source>
</evidence>
<dbReference type="AlphaFoldDB" id="A0A0K2SIZ2"/>
<dbReference type="SUPFAM" id="SSF161098">
    <property type="entry name" value="MetI-like"/>
    <property type="match status" value="1"/>
</dbReference>
<evidence type="ECO:0000256" key="5">
    <source>
        <dbReference type="ARBA" id="ARBA00022989"/>
    </source>
</evidence>
<evidence type="ECO:0000313" key="9">
    <source>
        <dbReference type="EMBL" id="BAS26799.1"/>
    </source>
</evidence>
<gene>
    <name evidence="9" type="ORF">LIP_0942</name>
</gene>
<dbReference type="Pfam" id="PF00528">
    <property type="entry name" value="BPD_transp_1"/>
    <property type="match status" value="1"/>
</dbReference>
<keyword evidence="4 7" id="KW-0812">Transmembrane</keyword>
<comment type="similarity">
    <text evidence="7">Belongs to the binding-protein-dependent transport system permease family.</text>
</comment>
<feature type="transmembrane region" description="Helical" evidence="7">
    <location>
        <begin position="104"/>
        <end position="127"/>
    </location>
</feature>
<dbReference type="InterPro" id="IPR050366">
    <property type="entry name" value="BP-dependent_transpt_permease"/>
</dbReference>
<keyword evidence="10" id="KW-1185">Reference proteome</keyword>
<evidence type="ECO:0000256" key="7">
    <source>
        <dbReference type="RuleBase" id="RU363032"/>
    </source>
</evidence>
<evidence type="ECO:0000256" key="6">
    <source>
        <dbReference type="ARBA" id="ARBA00023136"/>
    </source>
</evidence>
<reference evidence="10" key="2">
    <citation type="journal article" date="2016" name="Int. J. Syst. Evol. Microbiol.">
        <title>Complete genome sequence and cell structure of Limnochorda pilosa, a Gram-negative spore-former within the phylum Firmicutes.</title>
        <authorList>
            <person name="Watanabe M."/>
            <person name="Kojima H."/>
            <person name="Fukui M."/>
        </authorList>
    </citation>
    <scope>NUCLEOTIDE SEQUENCE [LARGE SCALE GENOMIC DNA]</scope>
    <source>
        <strain evidence="10">HC45</strain>
    </source>
</reference>
<accession>A0A0K2SIZ2</accession>
<sequence>MRVMRSNRFAVSLFLVVSVVAFALLGPVVIGREPGEIVGMPFEEPSRFALLGTDNFGRDELTLLMYGARTSLQIGAIAGILALLIGTVVGTVAGYYGDNTDETLMGLTNVFITIPSFVVLILLSIALRSRSVPVMGLVIGITSWPWTARAVRAQACSLRAREHVDVARLSGASGLSIIARDIVPYMFSYLAMAFTLQLSSAVLTEASLSMLGLGPTNTVSLGVMLQWSLLWEAVRQGNWWTFLPPTFLLAIIAFSLQLLNASLDEAYNPRLRRRGSAR</sequence>
<reference evidence="10" key="1">
    <citation type="submission" date="2015-07" db="EMBL/GenBank/DDBJ databases">
        <title>Complete genome sequence and phylogenetic analysis of Limnochorda pilosa.</title>
        <authorList>
            <person name="Watanabe M."/>
            <person name="Kojima H."/>
            <person name="Fukui M."/>
        </authorList>
    </citation>
    <scope>NUCLEOTIDE SEQUENCE [LARGE SCALE GENOMIC DNA]</scope>
    <source>
        <strain evidence="10">HC45</strain>
    </source>
</reference>
<feature type="domain" description="ABC transmembrane type-1" evidence="8">
    <location>
        <begin position="68"/>
        <end position="260"/>
    </location>
</feature>
<dbReference type="Proteomes" id="UP000065807">
    <property type="component" value="Chromosome"/>
</dbReference>
<dbReference type="GO" id="GO:0055085">
    <property type="term" value="P:transmembrane transport"/>
    <property type="evidence" value="ECO:0007669"/>
    <property type="project" value="InterPro"/>
</dbReference>
<dbReference type="PANTHER" id="PTHR43386:SF1">
    <property type="entry name" value="D,D-DIPEPTIDE TRANSPORT SYSTEM PERMEASE PROTEIN DDPC-RELATED"/>
    <property type="match status" value="1"/>
</dbReference>
<dbReference type="InterPro" id="IPR000515">
    <property type="entry name" value="MetI-like"/>
</dbReference>
<evidence type="ECO:0000256" key="2">
    <source>
        <dbReference type="ARBA" id="ARBA00022448"/>
    </source>
</evidence>
<proteinExistence type="inferred from homology"/>
<evidence type="ECO:0000313" key="10">
    <source>
        <dbReference type="Proteomes" id="UP000065807"/>
    </source>
</evidence>
<name>A0A0K2SIZ2_LIMPI</name>
<feature type="transmembrane region" description="Helical" evidence="7">
    <location>
        <begin position="74"/>
        <end position="97"/>
    </location>
</feature>
<feature type="transmembrane region" description="Helical" evidence="7">
    <location>
        <begin position="182"/>
        <end position="203"/>
    </location>
</feature>
<feature type="transmembrane region" description="Helical" evidence="7">
    <location>
        <begin position="242"/>
        <end position="263"/>
    </location>
</feature>
<comment type="subcellular location">
    <subcellularLocation>
        <location evidence="1 7">Cell membrane</location>
        <topology evidence="1 7">Multi-pass membrane protein</topology>
    </subcellularLocation>
</comment>
<keyword evidence="2 7" id="KW-0813">Transport</keyword>
<dbReference type="EMBL" id="AP014924">
    <property type="protein sequence ID" value="BAS26799.1"/>
    <property type="molecule type" value="Genomic_DNA"/>
</dbReference>
<keyword evidence="5 7" id="KW-1133">Transmembrane helix</keyword>
<dbReference type="KEGG" id="lpil:LIP_0942"/>
<evidence type="ECO:0000256" key="3">
    <source>
        <dbReference type="ARBA" id="ARBA00022475"/>
    </source>
</evidence>
<organism evidence="9 10">
    <name type="scientific">Limnochorda pilosa</name>
    <dbReference type="NCBI Taxonomy" id="1555112"/>
    <lineage>
        <taxon>Bacteria</taxon>
        <taxon>Bacillati</taxon>
        <taxon>Bacillota</taxon>
        <taxon>Limnochordia</taxon>
        <taxon>Limnochordales</taxon>
        <taxon>Limnochordaceae</taxon>
        <taxon>Limnochorda</taxon>
    </lineage>
</organism>
<dbReference type="CDD" id="cd06261">
    <property type="entry name" value="TM_PBP2"/>
    <property type="match status" value="1"/>
</dbReference>